<proteinExistence type="predicted"/>
<dbReference type="SUPFAM" id="SSF56672">
    <property type="entry name" value="DNA/RNA polymerases"/>
    <property type="match status" value="1"/>
</dbReference>
<dbReference type="AlphaFoldDB" id="A0A4C1WZX9"/>
<dbReference type="STRING" id="151549.A0A4C1WZX9"/>
<keyword evidence="2" id="KW-1185">Reference proteome</keyword>
<evidence type="ECO:0000313" key="2">
    <source>
        <dbReference type="Proteomes" id="UP000299102"/>
    </source>
</evidence>
<comment type="caution">
    <text evidence="1">The sequence shown here is derived from an EMBL/GenBank/DDBJ whole genome shotgun (WGS) entry which is preliminary data.</text>
</comment>
<dbReference type="Gene3D" id="3.10.10.10">
    <property type="entry name" value="HIV Type 1 Reverse Transcriptase, subunit A, domain 1"/>
    <property type="match status" value="1"/>
</dbReference>
<dbReference type="GO" id="GO:0071897">
    <property type="term" value="P:DNA biosynthetic process"/>
    <property type="evidence" value="ECO:0007669"/>
    <property type="project" value="UniProtKB-ARBA"/>
</dbReference>
<accession>A0A4C1WZX9</accession>
<dbReference type="Proteomes" id="UP000299102">
    <property type="component" value="Unassembled WGS sequence"/>
</dbReference>
<reference evidence="1 2" key="1">
    <citation type="journal article" date="2019" name="Commun. Biol.">
        <title>The bagworm genome reveals a unique fibroin gene that provides high tensile strength.</title>
        <authorList>
            <person name="Kono N."/>
            <person name="Nakamura H."/>
            <person name="Ohtoshi R."/>
            <person name="Tomita M."/>
            <person name="Numata K."/>
            <person name="Arakawa K."/>
        </authorList>
    </citation>
    <scope>NUCLEOTIDE SEQUENCE [LARGE SCALE GENOMIC DNA]</scope>
</reference>
<dbReference type="InterPro" id="IPR043502">
    <property type="entry name" value="DNA/RNA_pol_sf"/>
</dbReference>
<sequence length="104" mass="12111">MSFHVTIFSSGKCDRCEKEVENLLKEMRASNVFGPASSLWYSPMVLIKKEIITTRFYFGYCPRRLKDTAQKDSLRLPRIVDTLDTLHDMKWFSTMNLKSRLIAG</sequence>
<name>A0A4C1WZX9_EUMVA</name>
<gene>
    <name evidence="1" type="ORF">EVAR_97842_1</name>
</gene>
<dbReference type="OrthoDB" id="420169at2759"/>
<evidence type="ECO:0000313" key="1">
    <source>
        <dbReference type="EMBL" id="GBP55634.1"/>
    </source>
</evidence>
<protein>
    <submittedName>
        <fullName evidence="1">Uncharacterized protein</fullName>
    </submittedName>
</protein>
<organism evidence="1 2">
    <name type="scientific">Eumeta variegata</name>
    <name type="common">Bagworm moth</name>
    <name type="synonym">Eumeta japonica</name>
    <dbReference type="NCBI Taxonomy" id="151549"/>
    <lineage>
        <taxon>Eukaryota</taxon>
        <taxon>Metazoa</taxon>
        <taxon>Ecdysozoa</taxon>
        <taxon>Arthropoda</taxon>
        <taxon>Hexapoda</taxon>
        <taxon>Insecta</taxon>
        <taxon>Pterygota</taxon>
        <taxon>Neoptera</taxon>
        <taxon>Endopterygota</taxon>
        <taxon>Lepidoptera</taxon>
        <taxon>Glossata</taxon>
        <taxon>Ditrysia</taxon>
        <taxon>Tineoidea</taxon>
        <taxon>Psychidae</taxon>
        <taxon>Oiketicinae</taxon>
        <taxon>Eumeta</taxon>
    </lineage>
</organism>
<dbReference type="EMBL" id="BGZK01000674">
    <property type="protein sequence ID" value="GBP55634.1"/>
    <property type="molecule type" value="Genomic_DNA"/>
</dbReference>